<evidence type="ECO:0000313" key="2">
    <source>
        <dbReference type="EMBL" id="KAF7350310.1"/>
    </source>
</evidence>
<evidence type="ECO:0000313" key="3">
    <source>
        <dbReference type="Proteomes" id="UP000620124"/>
    </source>
</evidence>
<keyword evidence="1" id="KW-0732">Signal</keyword>
<dbReference type="Gene3D" id="3.30.530.20">
    <property type="match status" value="2"/>
</dbReference>
<sequence>MAQSSAIMFLYALVVTRPVNPPGVQPVITEEQLWKGLEHKARNPMDYLPTMISACNITVDDGYKVGFAKLKFTTFMKFNVNSQIVRDVTEEIEPHPLSIASLVKTGVRVTNIISYGASDGLLLTFTFANGSTPSSAIMSYAFAATRPVNPPGVEPVITEEQLWKALEHKARNPAAFVPMITSCKVTVDEGNKLVREVTFGNSPNVIKEEIEAHPSTIVYFEMNTGTRVTNIVSYGPDDELLLTYGFANGVPGVPADKPKPSAKELNAVVGKTVEGSIVVIRQMVKDGKI</sequence>
<gene>
    <name evidence="2" type="ORF">MVEN_01335300</name>
</gene>
<evidence type="ECO:0000256" key="1">
    <source>
        <dbReference type="SAM" id="SignalP"/>
    </source>
</evidence>
<dbReference type="Pfam" id="PF08982">
    <property type="entry name" value="AtaL"/>
    <property type="match status" value="2"/>
</dbReference>
<dbReference type="OrthoDB" id="2320332at2759"/>
<accession>A0A8H6XXW7</accession>
<dbReference type="InterPro" id="IPR015075">
    <property type="entry name" value="AtaL"/>
</dbReference>
<organism evidence="2 3">
    <name type="scientific">Mycena venus</name>
    <dbReference type="NCBI Taxonomy" id="2733690"/>
    <lineage>
        <taxon>Eukaryota</taxon>
        <taxon>Fungi</taxon>
        <taxon>Dikarya</taxon>
        <taxon>Basidiomycota</taxon>
        <taxon>Agaricomycotina</taxon>
        <taxon>Agaricomycetes</taxon>
        <taxon>Agaricomycetidae</taxon>
        <taxon>Agaricales</taxon>
        <taxon>Marasmiineae</taxon>
        <taxon>Mycenaceae</taxon>
        <taxon>Mycena</taxon>
    </lineage>
</organism>
<dbReference type="InterPro" id="IPR023393">
    <property type="entry name" value="START-like_dom_sf"/>
</dbReference>
<dbReference type="AlphaFoldDB" id="A0A8H6XXW7"/>
<protein>
    <submittedName>
        <fullName evidence="2">DUF1857-domain-containing protein</fullName>
    </submittedName>
</protein>
<dbReference type="SUPFAM" id="SSF55961">
    <property type="entry name" value="Bet v1-like"/>
    <property type="match status" value="2"/>
</dbReference>
<feature type="chain" id="PRO_5034653322" evidence="1">
    <location>
        <begin position="17"/>
        <end position="289"/>
    </location>
</feature>
<keyword evidence="3" id="KW-1185">Reference proteome</keyword>
<comment type="caution">
    <text evidence="2">The sequence shown here is derived from an EMBL/GenBank/DDBJ whole genome shotgun (WGS) entry which is preliminary data.</text>
</comment>
<name>A0A8H6XXW7_9AGAR</name>
<dbReference type="Proteomes" id="UP000620124">
    <property type="component" value="Unassembled WGS sequence"/>
</dbReference>
<dbReference type="EMBL" id="JACAZI010000010">
    <property type="protein sequence ID" value="KAF7350310.1"/>
    <property type="molecule type" value="Genomic_DNA"/>
</dbReference>
<proteinExistence type="predicted"/>
<feature type="signal peptide" evidence="1">
    <location>
        <begin position="1"/>
        <end position="16"/>
    </location>
</feature>
<reference evidence="2" key="1">
    <citation type="submission" date="2020-05" db="EMBL/GenBank/DDBJ databases">
        <title>Mycena genomes resolve the evolution of fungal bioluminescence.</title>
        <authorList>
            <person name="Tsai I.J."/>
        </authorList>
    </citation>
    <scope>NUCLEOTIDE SEQUENCE</scope>
    <source>
        <strain evidence="2">CCC161011</strain>
    </source>
</reference>